<dbReference type="VEuPathDB" id="TriTrypDB:BSAL_12765"/>
<reference evidence="2" key="1">
    <citation type="submission" date="2015-09" db="EMBL/GenBank/DDBJ databases">
        <authorList>
            <consortium name="Pathogen Informatics"/>
        </authorList>
    </citation>
    <scope>NUCLEOTIDE SEQUENCE [LARGE SCALE GENOMIC DNA]</scope>
    <source>
        <strain evidence="2">Lake Konstanz</strain>
    </source>
</reference>
<name>A0A0S4J987_BODSA</name>
<evidence type="ECO:0000313" key="1">
    <source>
        <dbReference type="EMBL" id="CUG87936.1"/>
    </source>
</evidence>
<keyword evidence="2" id="KW-1185">Reference proteome</keyword>
<protein>
    <submittedName>
        <fullName evidence="1">GPI-anchored surface protein, putative</fullName>
    </submittedName>
</protein>
<sequence>MKKEEQTSQKRMKLTFVVVTGRFLLLCCCCYCFFDDASLSCPHQVRLSNPLEALSVTSRSPFSCLSFLCMFRPSTTLPTPSRASHSSGNVRRSYLKAANIKFFFLRLALK</sequence>
<organism evidence="1 2">
    <name type="scientific">Bodo saltans</name>
    <name type="common">Flagellated protozoan</name>
    <dbReference type="NCBI Taxonomy" id="75058"/>
    <lineage>
        <taxon>Eukaryota</taxon>
        <taxon>Discoba</taxon>
        <taxon>Euglenozoa</taxon>
        <taxon>Kinetoplastea</taxon>
        <taxon>Metakinetoplastina</taxon>
        <taxon>Eubodonida</taxon>
        <taxon>Bodonidae</taxon>
        <taxon>Bodo</taxon>
    </lineage>
</organism>
<dbReference type="AlphaFoldDB" id="A0A0S4J987"/>
<gene>
    <name evidence="1" type="ORF">BSAL_12765</name>
</gene>
<evidence type="ECO:0000313" key="2">
    <source>
        <dbReference type="Proteomes" id="UP000051952"/>
    </source>
</evidence>
<dbReference type="Proteomes" id="UP000051952">
    <property type="component" value="Unassembled WGS sequence"/>
</dbReference>
<proteinExistence type="predicted"/>
<accession>A0A0S4J987</accession>
<dbReference type="EMBL" id="CYKH01001603">
    <property type="protein sequence ID" value="CUG87936.1"/>
    <property type="molecule type" value="Genomic_DNA"/>
</dbReference>